<sequence length="291" mass="33356">MNDRTQYLLELVKRNVKAYIANPKTKAVMVTGSVAEGLCDEYSDCDVMFYYDELPSEQELNLARQQNQGSELIEILGDRKEGAIGETLLIDGVECQFAHTTIAQWEKEMSSVLKEFDVQSLTMKGMSGILVGIPLYGETLIQQWKAKVANYPDGLAQKMVEHYLKFFPIWGMQSKLARRDTTLWYYQILVEDAQNLLGVLSGLNRLYYSTFQFKRMGKFIEQMSIAPTNLTSRLESLLRAEPHIAVNQLEQLVQETLDLVNTYMPQVDTSSVSRKVGWRQQPWQPIMTDRS</sequence>
<proteinExistence type="predicted"/>
<comment type="caution">
    <text evidence="2">The sequence shown here is derived from an EMBL/GenBank/DDBJ whole genome shotgun (WGS) entry which is preliminary data.</text>
</comment>
<evidence type="ECO:0000313" key="2">
    <source>
        <dbReference type="EMBL" id="MFB2894824.1"/>
    </source>
</evidence>
<dbReference type="RefSeq" id="WP_413264468.1">
    <property type="nucleotide sequence ID" value="NZ_JBHFNR010000131.1"/>
</dbReference>
<dbReference type="EMBL" id="JBHFNR010000131">
    <property type="protein sequence ID" value="MFB2894824.1"/>
    <property type="molecule type" value="Genomic_DNA"/>
</dbReference>
<organism evidence="2 3">
    <name type="scientific">Floridaenema flaviceps BLCC-F50</name>
    <dbReference type="NCBI Taxonomy" id="3153642"/>
    <lineage>
        <taxon>Bacteria</taxon>
        <taxon>Bacillati</taxon>
        <taxon>Cyanobacteriota</taxon>
        <taxon>Cyanophyceae</taxon>
        <taxon>Oscillatoriophycideae</taxon>
        <taxon>Aerosakkonematales</taxon>
        <taxon>Aerosakkonemataceae</taxon>
        <taxon>Floridanema</taxon>
        <taxon>Floridanema flaviceps</taxon>
    </lineage>
</organism>
<feature type="domain" description="Polymerase nucleotidyl transferase" evidence="1">
    <location>
        <begin position="25"/>
        <end position="75"/>
    </location>
</feature>
<evidence type="ECO:0000259" key="1">
    <source>
        <dbReference type="Pfam" id="PF01909"/>
    </source>
</evidence>
<reference evidence="2 3" key="1">
    <citation type="submission" date="2024-09" db="EMBL/GenBank/DDBJ databases">
        <title>Floridaenema gen nov. (Aerosakkonemataceae, Aerosakkonematales ord. nov., Cyanobacteria) from benthic tropical and subtropical fresh waters, with the description of four new species.</title>
        <authorList>
            <person name="Moretto J.A."/>
            <person name="Berthold D.E."/>
            <person name="Lefler F.W."/>
            <person name="Huang I.-S."/>
            <person name="Laughinghouse H. IV."/>
        </authorList>
    </citation>
    <scope>NUCLEOTIDE SEQUENCE [LARGE SCALE GENOMIC DNA]</scope>
    <source>
        <strain evidence="2 3">BLCC-F50</strain>
    </source>
</reference>
<name>A0ABV4XT02_9CYAN</name>
<dbReference type="Proteomes" id="UP001576784">
    <property type="component" value="Unassembled WGS sequence"/>
</dbReference>
<dbReference type="Gene3D" id="3.30.460.10">
    <property type="entry name" value="Beta Polymerase, domain 2"/>
    <property type="match status" value="1"/>
</dbReference>
<gene>
    <name evidence="2" type="ORF">ACE1CI_18085</name>
</gene>
<dbReference type="InterPro" id="IPR002934">
    <property type="entry name" value="Polymerase_NTP_transf_dom"/>
</dbReference>
<dbReference type="Pfam" id="PF01909">
    <property type="entry name" value="NTP_transf_2"/>
    <property type="match status" value="1"/>
</dbReference>
<protein>
    <submittedName>
        <fullName evidence="2">Nucleotidyltransferase domain-containing protein</fullName>
    </submittedName>
</protein>
<dbReference type="InterPro" id="IPR043519">
    <property type="entry name" value="NT_sf"/>
</dbReference>
<dbReference type="SUPFAM" id="SSF81301">
    <property type="entry name" value="Nucleotidyltransferase"/>
    <property type="match status" value="1"/>
</dbReference>
<evidence type="ECO:0000313" key="3">
    <source>
        <dbReference type="Proteomes" id="UP001576784"/>
    </source>
</evidence>
<keyword evidence="3" id="KW-1185">Reference proteome</keyword>
<accession>A0ABV4XT02</accession>